<dbReference type="STRING" id="421058.SAMN05421866_3309"/>
<organism evidence="6 7">
    <name type="scientific">Chryseobacterium oranimense</name>
    <dbReference type="NCBI Taxonomy" id="421058"/>
    <lineage>
        <taxon>Bacteria</taxon>
        <taxon>Pseudomonadati</taxon>
        <taxon>Bacteroidota</taxon>
        <taxon>Flavobacteriia</taxon>
        <taxon>Flavobacteriales</taxon>
        <taxon>Weeksellaceae</taxon>
        <taxon>Chryseobacterium group</taxon>
        <taxon>Chryseobacterium</taxon>
    </lineage>
</organism>
<name>A0A1M5UNC1_9FLAO</name>
<dbReference type="PROSITE" id="PS50042">
    <property type="entry name" value="CNMP_BINDING_3"/>
    <property type="match status" value="1"/>
</dbReference>
<sequence length="198" mass="22990">MVISESVLYSAGADIKKYRPTEFIFNEGEGSHYYYQIMTGNIKLNNYDSDGKEFIQNILADGESFGESVLFIDQAYPMNAEAMTECSILRLCKSAFFELMAKFPKLYLEMCKSLSQRLYYKFVMMQNISFQNSAARLTGLMEYLKGSHNDRKPYSFMVPLTRQQMASLTGLCVETTIRTIKTMEKQQIVRIKDRKIYY</sequence>
<dbReference type="eggNOG" id="COG0664">
    <property type="taxonomic scope" value="Bacteria"/>
</dbReference>
<gene>
    <name evidence="6" type="ORF">SAMN05421866_3309</name>
</gene>
<evidence type="ECO:0000313" key="6">
    <source>
        <dbReference type="EMBL" id="SHH64515.1"/>
    </source>
</evidence>
<dbReference type="InterPro" id="IPR050397">
    <property type="entry name" value="Env_Response_Regulators"/>
</dbReference>
<dbReference type="SUPFAM" id="SSF51206">
    <property type="entry name" value="cAMP-binding domain-like"/>
    <property type="match status" value="1"/>
</dbReference>
<evidence type="ECO:0000313" key="7">
    <source>
        <dbReference type="Proteomes" id="UP000184047"/>
    </source>
</evidence>
<reference evidence="7" key="1">
    <citation type="submission" date="2016-11" db="EMBL/GenBank/DDBJ databases">
        <authorList>
            <person name="Varghese N."/>
            <person name="Submissions S."/>
        </authorList>
    </citation>
    <scope>NUCLEOTIDE SEQUENCE [LARGE SCALE GENOMIC DNA]</scope>
    <source>
        <strain evidence="7">DSM 19055</strain>
    </source>
</reference>
<keyword evidence="2" id="KW-0238">DNA-binding</keyword>
<dbReference type="GO" id="GO:0003700">
    <property type="term" value="F:DNA-binding transcription factor activity"/>
    <property type="evidence" value="ECO:0007669"/>
    <property type="project" value="TreeGrafter"/>
</dbReference>
<evidence type="ECO:0000256" key="2">
    <source>
        <dbReference type="ARBA" id="ARBA00023125"/>
    </source>
</evidence>
<dbReference type="CDD" id="cd00038">
    <property type="entry name" value="CAP_ED"/>
    <property type="match status" value="1"/>
</dbReference>
<keyword evidence="6" id="KW-0418">Kinase</keyword>
<feature type="domain" description="HTH crp-type" evidence="5">
    <location>
        <begin position="131"/>
        <end position="198"/>
    </location>
</feature>
<dbReference type="GO" id="GO:0003677">
    <property type="term" value="F:DNA binding"/>
    <property type="evidence" value="ECO:0007669"/>
    <property type="project" value="UniProtKB-KW"/>
</dbReference>
<dbReference type="Pfam" id="PF13545">
    <property type="entry name" value="HTH_Crp_2"/>
    <property type="match status" value="1"/>
</dbReference>
<dbReference type="SUPFAM" id="SSF46785">
    <property type="entry name" value="Winged helix' DNA-binding domain"/>
    <property type="match status" value="1"/>
</dbReference>
<dbReference type="GO" id="GO:0016301">
    <property type="term" value="F:kinase activity"/>
    <property type="evidence" value="ECO:0007669"/>
    <property type="project" value="UniProtKB-KW"/>
</dbReference>
<dbReference type="InterPro" id="IPR000595">
    <property type="entry name" value="cNMP-bd_dom"/>
</dbReference>
<feature type="domain" description="Cyclic nucleotide-binding" evidence="4">
    <location>
        <begin position="16"/>
        <end position="117"/>
    </location>
</feature>
<keyword evidence="3" id="KW-0804">Transcription</keyword>
<dbReference type="PROSITE" id="PS51063">
    <property type="entry name" value="HTH_CRP_2"/>
    <property type="match status" value="1"/>
</dbReference>
<dbReference type="InterPro" id="IPR014710">
    <property type="entry name" value="RmlC-like_jellyroll"/>
</dbReference>
<dbReference type="EMBL" id="FQWT01000005">
    <property type="protein sequence ID" value="SHH64515.1"/>
    <property type="molecule type" value="Genomic_DNA"/>
</dbReference>
<dbReference type="PANTHER" id="PTHR24567">
    <property type="entry name" value="CRP FAMILY TRANSCRIPTIONAL REGULATORY PROTEIN"/>
    <property type="match status" value="1"/>
</dbReference>
<dbReference type="InterPro" id="IPR036390">
    <property type="entry name" value="WH_DNA-bd_sf"/>
</dbReference>
<dbReference type="SMART" id="SM00100">
    <property type="entry name" value="cNMP"/>
    <property type="match status" value="1"/>
</dbReference>
<proteinExistence type="predicted"/>
<protein>
    <submittedName>
        <fullName evidence="6">cAMP-binding domain of CRP or a regulatory subunit of cAMP-dependent protein kinases</fullName>
    </submittedName>
</protein>
<evidence type="ECO:0000256" key="3">
    <source>
        <dbReference type="ARBA" id="ARBA00023163"/>
    </source>
</evidence>
<keyword evidence="1" id="KW-0805">Transcription regulation</keyword>
<accession>A0A1M5UNC1</accession>
<evidence type="ECO:0000259" key="5">
    <source>
        <dbReference type="PROSITE" id="PS51063"/>
    </source>
</evidence>
<dbReference type="InterPro" id="IPR012318">
    <property type="entry name" value="HTH_CRP"/>
</dbReference>
<dbReference type="AlphaFoldDB" id="A0A1M5UNC1"/>
<dbReference type="InterPro" id="IPR018490">
    <property type="entry name" value="cNMP-bd_dom_sf"/>
</dbReference>
<evidence type="ECO:0000256" key="1">
    <source>
        <dbReference type="ARBA" id="ARBA00023015"/>
    </source>
</evidence>
<keyword evidence="7" id="KW-1185">Reference proteome</keyword>
<dbReference type="PANTHER" id="PTHR24567:SF28">
    <property type="entry name" value="LISTERIOLYSIN REGULATORY PROTEIN"/>
    <property type="match status" value="1"/>
</dbReference>
<dbReference type="Pfam" id="PF00027">
    <property type="entry name" value="cNMP_binding"/>
    <property type="match status" value="1"/>
</dbReference>
<dbReference type="RefSeq" id="WP_073064936.1">
    <property type="nucleotide sequence ID" value="NZ_FQWT01000005.1"/>
</dbReference>
<evidence type="ECO:0000259" key="4">
    <source>
        <dbReference type="PROSITE" id="PS50042"/>
    </source>
</evidence>
<keyword evidence="6" id="KW-0808">Transferase</keyword>
<dbReference type="Proteomes" id="UP000184047">
    <property type="component" value="Unassembled WGS sequence"/>
</dbReference>
<dbReference type="SMART" id="SM00419">
    <property type="entry name" value="HTH_CRP"/>
    <property type="match status" value="1"/>
</dbReference>
<dbReference type="OrthoDB" id="1247873at2"/>
<dbReference type="GO" id="GO:0005829">
    <property type="term" value="C:cytosol"/>
    <property type="evidence" value="ECO:0007669"/>
    <property type="project" value="TreeGrafter"/>
</dbReference>
<dbReference type="Gene3D" id="2.60.120.10">
    <property type="entry name" value="Jelly Rolls"/>
    <property type="match status" value="1"/>
</dbReference>